<feature type="domain" description="SAM" evidence="6">
    <location>
        <begin position="906"/>
        <end position="937"/>
    </location>
</feature>
<feature type="compositionally biased region" description="Pro residues" evidence="5">
    <location>
        <begin position="298"/>
        <end position="315"/>
    </location>
</feature>
<evidence type="ECO:0000256" key="3">
    <source>
        <dbReference type="ARBA" id="ARBA00023054"/>
    </source>
</evidence>
<feature type="compositionally biased region" description="Low complexity" evidence="5">
    <location>
        <begin position="99"/>
        <end position="125"/>
    </location>
</feature>
<sequence>MSTSDCEEEEADDCCDLYSRIDSSSDMDVNAASNANRLGNHSINHPHVHSQSSHKQPSSSAANKHHLHSANYVNLLNHHHHHHHHNLHNYKQQNEGLDDSSSSLRRSTGLVASSSSSNGNNIDSNAYSQSSLSRRDKSRSCPRAQQHGGGRKSRSRDRADVIDNKSSMITGNSSTTPGGGGDCIITEREKELELIHRRSRELLLTPRIMNCRSRDGSMDRYDGKGSLPRSPGASVSSSGVSSSKPPPLPPRLHSPMNNNNNNTSQSGRYKSPSPCAPGSGYYHHHHNHLYLHRHHHQPQPPQPPPQSNQAPPPPYRQSLRRRVQSPNRRDFKDFSNPRSRDLRSPMKHIRSYLDEEEDSGADSLGNDQPGSPCVGCCSNDKSSSGGNNNALVVYDHHRSDSSPPMCCESYCPIISHHPSPSLSIEVEERLRCLEGDKDTLHMQVAVLSRQIDGQTNKIYDLEKVLDDKKDVLRKTEDVLSREMLSRSSLETKKLELLSEIANLKLKQAATERENTDLRTKLEYVTKYPPEPSHVFAPSLFGTTPRRPRARSSNNNKTPSLPLETHFDYEENERSRRAPPPSSCHRRSPPSHGGSAPNLVALSERKTATSTFKRNYSRNSVEKAVVSSVVSNPIATKPKGLKKIWGKMRRSNSGNLIEQEHSANENNAPSHNNGGNESRNSSSSTNSNNTNRNSGGEDSKYRNSGGSRFAGWMMSGLPESHLPFRQWKVDTIISWLDHLGLYMYSSEVRKHVKTGDDLLKMVISNVTSEPIPPISSCGSDLEIKLGIKHVLHRKKLVLALNAKAESEVDDLAGRLDHHWVVRWLDDVGLPQYKDTFLEARIDGRVLNFLTVEDLFHLKITNMLHHLSLRRGVQVLRSSKFEPGCIKRRADPGDDKDRYSSPTEVTLWSNHRVMEWLRHIDLAEYASNLRGSGVHGALIVFEPKFNAELMASLLSIPVNKSLLRRHLTLHFRNLVGRDRMIEKREAQEANNALLTPTAKVKTQKKNQFPLARRKKSKHELDLDDLICPMEEDDEE</sequence>
<dbReference type="GO" id="GO:0005829">
    <property type="term" value="C:cytosol"/>
    <property type="evidence" value="ECO:0007669"/>
    <property type="project" value="UniProtKB-ARBA"/>
</dbReference>
<dbReference type="GO" id="GO:0048786">
    <property type="term" value="C:presynaptic active zone"/>
    <property type="evidence" value="ECO:0007669"/>
    <property type="project" value="TreeGrafter"/>
</dbReference>
<gene>
    <name evidence="7" type="primary">PPFIBP1</name>
</gene>
<feature type="domain" description="SAM" evidence="6">
    <location>
        <begin position="819"/>
        <end position="877"/>
    </location>
</feature>
<feature type="domain" description="SAM" evidence="6">
    <location>
        <begin position="726"/>
        <end position="805"/>
    </location>
</feature>
<feature type="compositionally biased region" description="Basic and acidic residues" evidence="5">
    <location>
        <begin position="327"/>
        <end position="344"/>
    </location>
</feature>
<feature type="region of interest" description="Disordered" evidence="5">
    <location>
        <begin position="80"/>
        <end position="183"/>
    </location>
</feature>
<feature type="region of interest" description="Disordered" evidence="5">
    <location>
        <begin position="30"/>
        <end position="64"/>
    </location>
</feature>
<dbReference type="Pfam" id="PF00536">
    <property type="entry name" value="SAM_1"/>
    <property type="match status" value="1"/>
</dbReference>
<dbReference type="SMART" id="SM00454">
    <property type="entry name" value="SAM"/>
    <property type="match status" value="3"/>
</dbReference>
<keyword evidence="1" id="KW-0597">Phosphoprotein</keyword>
<feature type="compositionally biased region" description="Basic residues" evidence="5">
    <location>
        <begin position="282"/>
        <end position="297"/>
    </location>
</feature>
<feature type="compositionally biased region" description="Low complexity" evidence="5">
    <location>
        <begin position="253"/>
        <end position="262"/>
    </location>
</feature>
<feature type="compositionally biased region" description="Low complexity" evidence="5">
    <location>
        <begin position="671"/>
        <end position="693"/>
    </location>
</feature>
<dbReference type="OrthoDB" id="6516566at2759"/>
<feature type="region of interest" description="Disordered" evidence="5">
    <location>
        <begin position="212"/>
        <end position="346"/>
    </location>
</feature>
<protein>
    <submittedName>
        <fullName evidence="7">PTPRF interacting protein, binding protein 1 (Liprin beta 1) [Ornithorhynchus anatinus]</fullName>
    </submittedName>
</protein>
<feature type="compositionally biased region" description="Low complexity" evidence="5">
    <location>
        <begin position="226"/>
        <end position="243"/>
    </location>
</feature>
<keyword evidence="2" id="KW-0677">Repeat</keyword>
<feature type="coiled-coil region" evidence="4">
    <location>
        <begin position="486"/>
        <end position="520"/>
    </location>
</feature>
<dbReference type="FunFam" id="1.10.150.50:FF:000007">
    <property type="entry name" value="Liprin-beta-1 isoform 1"/>
    <property type="match status" value="1"/>
</dbReference>
<evidence type="ECO:0000256" key="4">
    <source>
        <dbReference type="SAM" id="Coils"/>
    </source>
</evidence>
<evidence type="ECO:0000313" key="7">
    <source>
        <dbReference type="EMBL" id="CDW37803.1"/>
    </source>
</evidence>
<evidence type="ECO:0000259" key="6">
    <source>
        <dbReference type="PROSITE" id="PS50105"/>
    </source>
</evidence>
<dbReference type="Gene3D" id="1.10.150.50">
    <property type="entry name" value="Transcription Factor, Ets-1"/>
    <property type="match status" value="3"/>
</dbReference>
<dbReference type="SUPFAM" id="SSF47769">
    <property type="entry name" value="SAM/Pointed domain"/>
    <property type="match status" value="3"/>
</dbReference>
<evidence type="ECO:0000256" key="2">
    <source>
        <dbReference type="ARBA" id="ARBA00022737"/>
    </source>
</evidence>
<reference evidence="7" key="1">
    <citation type="submission" date="2014-05" db="EMBL/GenBank/DDBJ databases">
        <authorList>
            <person name="Chronopoulou M."/>
        </authorList>
    </citation>
    <scope>NUCLEOTIDE SEQUENCE</scope>
    <source>
        <tissue evidence="7">Whole organism</tissue>
    </source>
</reference>
<dbReference type="FunFam" id="1.10.150.50:FF:000005">
    <property type="entry name" value="Liprin-beta-1 isoform 1"/>
    <property type="match status" value="1"/>
</dbReference>
<feature type="compositionally biased region" description="Polar residues" evidence="5">
    <location>
        <begin position="30"/>
        <end position="43"/>
    </location>
</feature>
<proteinExistence type="predicted"/>
<dbReference type="InterPro" id="IPR058914">
    <property type="entry name" value="LIPB1/2_CC"/>
</dbReference>
<evidence type="ECO:0000256" key="1">
    <source>
        <dbReference type="ARBA" id="ARBA00022553"/>
    </source>
</evidence>
<dbReference type="PANTHER" id="PTHR12587:SF14">
    <property type="entry name" value="AT31531P"/>
    <property type="match status" value="1"/>
</dbReference>
<dbReference type="CDD" id="cd09566">
    <property type="entry name" value="SAM_liprin-beta1_2_repeat2"/>
    <property type="match status" value="1"/>
</dbReference>
<feature type="compositionally biased region" description="Low complexity" evidence="5">
    <location>
        <begin position="49"/>
        <end position="60"/>
    </location>
</feature>
<organism evidence="7">
    <name type="scientific">Lepeophtheirus salmonis</name>
    <name type="common">Salmon louse</name>
    <name type="synonym">Caligus salmonis</name>
    <dbReference type="NCBI Taxonomy" id="72036"/>
    <lineage>
        <taxon>Eukaryota</taxon>
        <taxon>Metazoa</taxon>
        <taxon>Ecdysozoa</taxon>
        <taxon>Arthropoda</taxon>
        <taxon>Crustacea</taxon>
        <taxon>Multicrustacea</taxon>
        <taxon>Hexanauplia</taxon>
        <taxon>Copepoda</taxon>
        <taxon>Siphonostomatoida</taxon>
        <taxon>Caligidae</taxon>
        <taxon>Lepeophtheirus</taxon>
    </lineage>
</organism>
<evidence type="ECO:0000256" key="5">
    <source>
        <dbReference type="SAM" id="MobiDB-lite"/>
    </source>
</evidence>
<feature type="compositionally biased region" description="Basic and acidic residues" evidence="5">
    <location>
        <begin position="564"/>
        <end position="575"/>
    </location>
</feature>
<dbReference type="PROSITE" id="PS50105">
    <property type="entry name" value="SAM_DOMAIN"/>
    <property type="match status" value="3"/>
</dbReference>
<feature type="region of interest" description="Disordered" evidence="5">
    <location>
        <begin position="532"/>
        <end position="601"/>
    </location>
</feature>
<dbReference type="Pfam" id="PF07647">
    <property type="entry name" value="SAM_2"/>
    <property type="match status" value="1"/>
</dbReference>
<dbReference type="Pfam" id="PF26022">
    <property type="entry name" value="CC_Liprin_beta"/>
    <property type="match status" value="1"/>
</dbReference>
<dbReference type="InterPro" id="IPR001660">
    <property type="entry name" value="SAM"/>
</dbReference>
<feature type="region of interest" description="Disordered" evidence="5">
    <location>
        <begin position="990"/>
        <end position="1015"/>
    </location>
</feature>
<dbReference type="AlphaFoldDB" id="A0A0K2UHV4"/>
<dbReference type="InterPro" id="IPR037618">
    <property type="entry name" value="LIPB1/2_SAM_2nd"/>
</dbReference>
<dbReference type="InterPro" id="IPR029515">
    <property type="entry name" value="Liprin"/>
</dbReference>
<dbReference type="PANTHER" id="PTHR12587">
    <property type="entry name" value="LAR INTERACTING PROTEIN LIP -RELATED PROTEIN"/>
    <property type="match status" value="1"/>
</dbReference>
<feature type="region of interest" description="Disordered" evidence="5">
    <location>
        <begin position="660"/>
        <end position="702"/>
    </location>
</feature>
<dbReference type="EMBL" id="HACA01020442">
    <property type="protein sequence ID" value="CDW37803.1"/>
    <property type="molecule type" value="Transcribed_RNA"/>
</dbReference>
<dbReference type="InterPro" id="IPR013761">
    <property type="entry name" value="SAM/pointed_sf"/>
</dbReference>
<feature type="compositionally biased region" description="Basic and acidic residues" evidence="5">
    <location>
        <begin position="212"/>
        <end position="223"/>
    </location>
</feature>
<keyword evidence="3 4" id="KW-0175">Coiled coil</keyword>
<accession>A0A0K2UHV4</accession>
<dbReference type="GO" id="GO:0007528">
    <property type="term" value="P:neuromuscular junction development"/>
    <property type="evidence" value="ECO:0007669"/>
    <property type="project" value="TreeGrafter"/>
</dbReference>
<name>A0A0K2UHV4_LEPSM</name>